<reference evidence="3" key="1">
    <citation type="journal article" date="2019" name="Int. J. Syst. Evol. Microbiol.">
        <title>The Global Catalogue of Microorganisms (GCM) 10K type strain sequencing project: providing services to taxonomists for standard genome sequencing and annotation.</title>
        <authorList>
            <consortium name="The Broad Institute Genomics Platform"/>
            <consortium name="The Broad Institute Genome Sequencing Center for Infectious Disease"/>
            <person name="Wu L."/>
            <person name="Ma J."/>
        </authorList>
    </citation>
    <scope>NUCLEOTIDE SEQUENCE [LARGE SCALE GENOMIC DNA]</scope>
    <source>
        <strain evidence="3">CGMCC 4.7177</strain>
    </source>
</reference>
<proteinExistence type="predicted"/>
<comment type="caution">
    <text evidence="2">The sequence shown here is derived from an EMBL/GenBank/DDBJ whole genome shotgun (WGS) entry which is preliminary data.</text>
</comment>
<dbReference type="EMBL" id="JBHSFK010000002">
    <property type="protein sequence ID" value="MFC4498449.1"/>
    <property type="molecule type" value="Genomic_DNA"/>
</dbReference>
<feature type="region of interest" description="Disordered" evidence="1">
    <location>
        <begin position="88"/>
        <end position="117"/>
    </location>
</feature>
<protein>
    <submittedName>
        <fullName evidence="2">Uncharacterized protein</fullName>
    </submittedName>
</protein>
<organism evidence="2 3">
    <name type="scientific">Streptomyces vulcanius</name>
    <dbReference type="NCBI Taxonomy" id="1441876"/>
    <lineage>
        <taxon>Bacteria</taxon>
        <taxon>Bacillati</taxon>
        <taxon>Actinomycetota</taxon>
        <taxon>Actinomycetes</taxon>
        <taxon>Kitasatosporales</taxon>
        <taxon>Streptomycetaceae</taxon>
        <taxon>Streptomyces</taxon>
    </lineage>
</organism>
<name>A0ABV9AEZ1_9ACTN</name>
<feature type="region of interest" description="Disordered" evidence="1">
    <location>
        <begin position="207"/>
        <end position="230"/>
    </location>
</feature>
<evidence type="ECO:0000313" key="2">
    <source>
        <dbReference type="EMBL" id="MFC4498449.1"/>
    </source>
</evidence>
<accession>A0ABV9AEZ1</accession>
<dbReference type="Proteomes" id="UP001595839">
    <property type="component" value="Unassembled WGS sequence"/>
</dbReference>
<dbReference type="RefSeq" id="WP_381167748.1">
    <property type="nucleotide sequence ID" value="NZ_JBHSFK010000002.1"/>
</dbReference>
<evidence type="ECO:0000256" key="1">
    <source>
        <dbReference type="SAM" id="MobiDB-lite"/>
    </source>
</evidence>
<gene>
    <name evidence="2" type="ORF">ACFPIH_02750</name>
</gene>
<keyword evidence="3" id="KW-1185">Reference proteome</keyword>
<sequence length="230" mass="25217">MANALVNVTTCDWHAALPEKPTVAGQHERFLEGGKVDLCDPCTWFFDVFYARRSEILPMLQAEVLDAFNRSARRDAPARRVPAQLALAAEETDPPAEAVPETPPKAASGKRKQGKRGVWKEDVIQVRCPLPHRAGSPRKYWVDLRNRTGHAKSHKKGDGSTYEGPDIAFVLQDGQTYTHFCTEHAVCAEAGGYGFIGQDALSAHINKSKSWPPASQEAKDAAATRRQSAA</sequence>
<feature type="compositionally biased region" description="Basic residues" evidence="1">
    <location>
        <begin position="108"/>
        <end position="117"/>
    </location>
</feature>
<evidence type="ECO:0000313" key="3">
    <source>
        <dbReference type="Proteomes" id="UP001595839"/>
    </source>
</evidence>